<feature type="compositionally biased region" description="Polar residues" evidence="1">
    <location>
        <begin position="272"/>
        <end position="281"/>
    </location>
</feature>
<accession>A0A8H2VEA4</accession>
<evidence type="ECO:0000313" key="4">
    <source>
        <dbReference type="Proteomes" id="UP000644660"/>
    </source>
</evidence>
<dbReference type="OrthoDB" id="4033420at2759"/>
<evidence type="ECO:0000313" key="3">
    <source>
        <dbReference type="EMBL" id="CAB4253991.1"/>
    </source>
</evidence>
<sequence length="597" mass="68787">MARIDHAAPYFMPLFCSNRSSIVAILVCIIVSIFVLIYAISYLLPTEYDDPNMFTPNAQDYFRTSLLGFLSPFLFYFLKTFIFNINPKFLLINLFFDFPLNDSFLLCILIGLAYPQLQDQIHRPQTDNVIDPIEPAPPLWHIIPRQSYIFGLNWALAELILSILDNMPYYKEIKLNSTLGNSLDPNIIPDNDYINTPESEESLLNRNNITLSRCVGLRRISSTISSNVYSSDLDVLPNRNSNINYGTIGSERMHSNKHKSTARDRNGDRSRSTSISENIASVQVEPDSDSVLIIDPKDNSIRLTSLDLEHEMFNNNNFKPKFNRKNGFVWVTFNDETKSIKKTTTASHDLENNNSSSDTINRSLIERQNRIRYYCEIQNNRYLIVRYFRAYLIFMGNILLTIGESFILSIYFIYIRGHENLFTDVVNYFGSHSLLNFFLCVIIPFLAIDYIVNILILFWNDMENVYGTNSAHGRNDNAGHTNRQNNALYQTEHFYFDLYSRALDSENVPRPQNALMADYFTPESQINSQPNYLNDPSLLGLSTISLPESNKNNKRRLLRKLMHLWQRVGVKSAYIVGAQFLWGLTVFVVGIYTAADI</sequence>
<keyword evidence="2" id="KW-1133">Transmembrane helix</keyword>
<evidence type="ECO:0000256" key="1">
    <source>
        <dbReference type="SAM" id="MobiDB-lite"/>
    </source>
</evidence>
<keyword evidence="4" id="KW-1185">Reference proteome</keyword>
<comment type="caution">
    <text evidence="3">The sequence shown here is derived from an EMBL/GenBank/DDBJ whole genome shotgun (WGS) entry which is preliminary data.</text>
</comment>
<feature type="transmembrane region" description="Helical" evidence="2">
    <location>
        <begin position="21"/>
        <end position="41"/>
    </location>
</feature>
<organism evidence="3 4">
    <name type="scientific">Maudiozyma barnettii</name>
    <dbReference type="NCBI Taxonomy" id="61262"/>
    <lineage>
        <taxon>Eukaryota</taxon>
        <taxon>Fungi</taxon>
        <taxon>Dikarya</taxon>
        <taxon>Ascomycota</taxon>
        <taxon>Saccharomycotina</taxon>
        <taxon>Saccharomycetes</taxon>
        <taxon>Saccharomycetales</taxon>
        <taxon>Saccharomycetaceae</taxon>
        <taxon>Maudiozyma</taxon>
    </lineage>
</organism>
<dbReference type="RefSeq" id="XP_041405835.1">
    <property type="nucleotide sequence ID" value="XM_041549901.1"/>
</dbReference>
<protein>
    <submittedName>
        <fullName evidence="3">Uncharacterized protein</fullName>
    </submittedName>
</protein>
<feature type="region of interest" description="Disordered" evidence="1">
    <location>
        <begin position="246"/>
        <end position="281"/>
    </location>
</feature>
<dbReference type="EMBL" id="CAEFZW010000003">
    <property type="protein sequence ID" value="CAB4253991.1"/>
    <property type="molecule type" value="Genomic_DNA"/>
</dbReference>
<feature type="transmembrane region" description="Helical" evidence="2">
    <location>
        <begin position="390"/>
        <end position="414"/>
    </location>
</feature>
<gene>
    <name evidence="3" type="ORF">KABA2_03S09966</name>
</gene>
<keyword evidence="2" id="KW-0812">Transmembrane</keyword>
<feature type="transmembrane region" description="Helical" evidence="2">
    <location>
        <begin position="434"/>
        <end position="459"/>
    </location>
</feature>
<feature type="transmembrane region" description="Helical" evidence="2">
    <location>
        <begin position="147"/>
        <end position="164"/>
    </location>
</feature>
<feature type="transmembrane region" description="Helical" evidence="2">
    <location>
        <begin position="90"/>
        <end position="114"/>
    </location>
</feature>
<reference evidence="3 4" key="1">
    <citation type="submission" date="2020-05" db="EMBL/GenBank/DDBJ databases">
        <authorList>
            <person name="Casaregola S."/>
            <person name="Devillers H."/>
            <person name="Grondin C."/>
        </authorList>
    </citation>
    <scope>NUCLEOTIDE SEQUENCE [LARGE SCALE GENOMIC DNA]</scope>
    <source>
        <strain evidence="3 4">CLIB 1767</strain>
    </source>
</reference>
<name>A0A8H2VEA4_9SACH</name>
<evidence type="ECO:0000256" key="2">
    <source>
        <dbReference type="SAM" id="Phobius"/>
    </source>
</evidence>
<dbReference type="GeneID" id="64856966"/>
<proteinExistence type="predicted"/>
<keyword evidence="2" id="KW-0472">Membrane</keyword>
<dbReference type="Proteomes" id="UP000644660">
    <property type="component" value="Unassembled WGS sequence"/>
</dbReference>
<feature type="transmembrane region" description="Helical" evidence="2">
    <location>
        <begin position="572"/>
        <end position="595"/>
    </location>
</feature>
<dbReference type="AlphaFoldDB" id="A0A8H2VEA4"/>
<feature type="compositionally biased region" description="Basic and acidic residues" evidence="1">
    <location>
        <begin position="261"/>
        <end position="271"/>
    </location>
</feature>
<feature type="transmembrane region" description="Helical" evidence="2">
    <location>
        <begin position="61"/>
        <end position="78"/>
    </location>
</feature>